<accession>A0ABT9ZTR2</accession>
<evidence type="ECO:0000256" key="1">
    <source>
        <dbReference type="SAM" id="Phobius"/>
    </source>
</evidence>
<keyword evidence="1" id="KW-0812">Transmembrane</keyword>
<feature type="transmembrane region" description="Helical" evidence="1">
    <location>
        <begin position="59"/>
        <end position="78"/>
    </location>
</feature>
<evidence type="ECO:0000313" key="3">
    <source>
        <dbReference type="Proteomes" id="UP001230005"/>
    </source>
</evidence>
<organism evidence="2 3">
    <name type="scientific">Evansella vedderi</name>
    <dbReference type="NCBI Taxonomy" id="38282"/>
    <lineage>
        <taxon>Bacteria</taxon>
        <taxon>Bacillati</taxon>
        <taxon>Bacillota</taxon>
        <taxon>Bacilli</taxon>
        <taxon>Bacillales</taxon>
        <taxon>Bacillaceae</taxon>
        <taxon>Evansella</taxon>
    </lineage>
</organism>
<reference evidence="2 3" key="1">
    <citation type="submission" date="2023-07" db="EMBL/GenBank/DDBJ databases">
        <title>Genomic Encyclopedia of Type Strains, Phase IV (KMG-IV): sequencing the most valuable type-strain genomes for metagenomic binning, comparative biology and taxonomic classification.</title>
        <authorList>
            <person name="Goeker M."/>
        </authorList>
    </citation>
    <scope>NUCLEOTIDE SEQUENCE [LARGE SCALE GENOMIC DNA]</scope>
    <source>
        <strain evidence="2 3">DSM 9768</strain>
    </source>
</reference>
<keyword evidence="1" id="KW-0472">Membrane</keyword>
<dbReference type="Proteomes" id="UP001230005">
    <property type="component" value="Unassembled WGS sequence"/>
</dbReference>
<keyword evidence="3" id="KW-1185">Reference proteome</keyword>
<evidence type="ECO:0000313" key="2">
    <source>
        <dbReference type="EMBL" id="MDQ0254632.1"/>
    </source>
</evidence>
<proteinExistence type="predicted"/>
<dbReference type="EMBL" id="JAUSUG010000006">
    <property type="protein sequence ID" value="MDQ0254632.1"/>
    <property type="molecule type" value="Genomic_DNA"/>
</dbReference>
<protein>
    <submittedName>
        <fullName evidence="2">Uncharacterized protein</fullName>
    </submittedName>
</protein>
<gene>
    <name evidence="2" type="ORF">J2S74_002011</name>
</gene>
<sequence length="80" mass="8963">MIKVFSLSREVEGLARRSPATSNPTATSEKACLDSRGANSCKARDQLWEMRMEFLVRNLMTHSITSLCCYVGGGILFYQK</sequence>
<comment type="caution">
    <text evidence="2">The sequence shown here is derived from an EMBL/GenBank/DDBJ whole genome shotgun (WGS) entry which is preliminary data.</text>
</comment>
<name>A0ABT9ZTR2_9BACI</name>
<keyword evidence="1" id="KW-1133">Transmembrane helix</keyword>